<reference evidence="3 4" key="1">
    <citation type="submission" date="2014-04" db="EMBL/GenBank/DDBJ databases">
        <title>Variable characteristics of bacteriocin-producing Streptococcus salivarius strains isolated from Malaysian subjects.</title>
        <authorList>
            <person name="Philip K."/>
            <person name="Barbour A."/>
        </authorList>
    </citation>
    <scope>NUCLEOTIDE SEQUENCE [LARGE SCALE GENOMIC DNA]</scope>
    <source>
        <strain evidence="3 4">NU10</strain>
    </source>
</reference>
<dbReference type="PROSITE" id="PS50893">
    <property type="entry name" value="ABC_TRANSPORTER_2"/>
    <property type="match status" value="1"/>
</dbReference>
<evidence type="ECO:0000256" key="2">
    <source>
        <dbReference type="ARBA" id="ARBA00022840"/>
    </source>
</evidence>
<dbReference type="GO" id="GO:0016887">
    <property type="term" value="F:ATP hydrolysis activity"/>
    <property type="evidence" value="ECO:0007669"/>
    <property type="project" value="InterPro"/>
</dbReference>
<sequence length="232" mass="25972">MTDIVTLTNLTKTYNGIPALRDVTMSIPSGKIIGLLGPNGSGKTTLIKILNGLLQPTSGLVTINGFQPSPITKAQVAYLPDTTYLDESKTIQYYLDFFQDFYADFRYPLALQLLQDLMLQPDLRLKDLSKGNKEKVQLILVMSREAKLYLLDEPIGGVDPASRDYILKTIINQYSEDASVIISTHLIADIESVLDEVVFLKYGQIELQGDADNIRQAHGKSIDKLFREMFHN</sequence>
<gene>
    <name evidence="3" type="ORF">DL07_05880</name>
</gene>
<dbReference type="CDD" id="cd03230">
    <property type="entry name" value="ABC_DR_subfamily_A"/>
    <property type="match status" value="1"/>
</dbReference>
<dbReference type="Pfam" id="PF00005">
    <property type="entry name" value="ABC_tran"/>
    <property type="match status" value="1"/>
</dbReference>
<dbReference type="PANTHER" id="PTHR43158">
    <property type="entry name" value="SKFA PEPTIDE EXPORT ATP-BINDING PROTEIN SKFE"/>
    <property type="match status" value="1"/>
</dbReference>
<dbReference type="RefSeq" id="WP_037601748.1">
    <property type="nucleotide sequence ID" value="NZ_CAJHJP010000001.1"/>
</dbReference>
<dbReference type="SMART" id="SM00382">
    <property type="entry name" value="AAA"/>
    <property type="match status" value="1"/>
</dbReference>
<comment type="caution">
    <text evidence="3">The sequence shown here is derived from an EMBL/GenBank/DDBJ whole genome shotgun (WGS) entry which is preliminary data.</text>
</comment>
<dbReference type="SUPFAM" id="SSF52540">
    <property type="entry name" value="P-loop containing nucleoside triphosphate hydrolases"/>
    <property type="match status" value="1"/>
</dbReference>
<dbReference type="PANTHER" id="PTHR43158:SF1">
    <property type="entry name" value="ABC TRANSPORTER, ATP-BINDING PROTEIN"/>
    <property type="match status" value="1"/>
</dbReference>
<dbReference type="Gene3D" id="3.40.50.300">
    <property type="entry name" value="P-loop containing nucleotide triphosphate hydrolases"/>
    <property type="match status" value="1"/>
</dbReference>
<evidence type="ECO:0000313" key="3">
    <source>
        <dbReference type="EMBL" id="KEO43870.1"/>
    </source>
</evidence>
<name>A0A074ITP1_STRSL</name>
<evidence type="ECO:0000256" key="1">
    <source>
        <dbReference type="ARBA" id="ARBA00022741"/>
    </source>
</evidence>
<proteinExistence type="predicted"/>
<accession>A0A074ITP1</accession>
<protein>
    <submittedName>
        <fullName evidence="3">ABC transporter</fullName>
    </submittedName>
</protein>
<evidence type="ECO:0000313" key="4">
    <source>
        <dbReference type="Proteomes" id="UP000027855"/>
    </source>
</evidence>
<dbReference type="InterPro" id="IPR003439">
    <property type="entry name" value="ABC_transporter-like_ATP-bd"/>
</dbReference>
<dbReference type="AlphaFoldDB" id="A0A074ITP1"/>
<dbReference type="EMBL" id="JJMT01000025">
    <property type="protein sequence ID" value="KEO43870.1"/>
    <property type="molecule type" value="Genomic_DNA"/>
</dbReference>
<dbReference type="InterPro" id="IPR027417">
    <property type="entry name" value="P-loop_NTPase"/>
</dbReference>
<dbReference type="GO" id="GO:0005524">
    <property type="term" value="F:ATP binding"/>
    <property type="evidence" value="ECO:0007669"/>
    <property type="project" value="UniProtKB-KW"/>
</dbReference>
<organism evidence="3 4">
    <name type="scientific">Streptococcus salivarius</name>
    <dbReference type="NCBI Taxonomy" id="1304"/>
    <lineage>
        <taxon>Bacteria</taxon>
        <taxon>Bacillati</taxon>
        <taxon>Bacillota</taxon>
        <taxon>Bacilli</taxon>
        <taxon>Lactobacillales</taxon>
        <taxon>Streptococcaceae</taxon>
        <taxon>Streptococcus</taxon>
    </lineage>
</organism>
<keyword evidence="1" id="KW-0547">Nucleotide-binding</keyword>
<keyword evidence="2" id="KW-0067">ATP-binding</keyword>
<dbReference type="InterPro" id="IPR003593">
    <property type="entry name" value="AAA+_ATPase"/>
</dbReference>
<dbReference type="Proteomes" id="UP000027855">
    <property type="component" value="Unassembled WGS sequence"/>
</dbReference>